<protein>
    <submittedName>
        <fullName evidence="1">Uncharacterized protein</fullName>
    </submittedName>
</protein>
<evidence type="ECO:0000313" key="1">
    <source>
        <dbReference type="EMBL" id="CAJ0599551.1"/>
    </source>
</evidence>
<accession>A0AA36GWB2</accession>
<organism evidence="1 2">
    <name type="scientific">Cylicocyclus nassatus</name>
    <name type="common">Nematode worm</name>
    <dbReference type="NCBI Taxonomy" id="53992"/>
    <lineage>
        <taxon>Eukaryota</taxon>
        <taxon>Metazoa</taxon>
        <taxon>Ecdysozoa</taxon>
        <taxon>Nematoda</taxon>
        <taxon>Chromadorea</taxon>
        <taxon>Rhabditida</taxon>
        <taxon>Rhabditina</taxon>
        <taxon>Rhabditomorpha</taxon>
        <taxon>Strongyloidea</taxon>
        <taxon>Strongylidae</taxon>
        <taxon>Cylicocyclus</taxon>
    </lineage>
</organism>
<keyword evidence="2" id="KW-1185">Reference proteome</keyword>
<dbReference type="EMBL" id="CATQJL010000223">
    <property type="protein sequence ID" value="CAJ0599551.1"/>
    <property type="molecule type" value="Genomic_DNA"/>
</dbReference>
<dbReference type="AlphaFoldDB" id="A0AA36GWB2"/>
<proteinExistence type="predicted"/>
<sequence>MLIVILFVGFPCVATFKEYDYDGIGVDVDSDYVCEGAAPGSDLQAIDICLIQIDIATGRGTEKRCDSHCKDKQHFRSRRHWYYWDADWKWEGRTVTIALLVVRKDSKDAKGNIKYNRANENPVAFYSSAYEDCKFSKTGTGDDFSEMYKGNPFRPGNMTVKLTKGRKDVATLLKFVPNPDCYATDTWIANEGWYVLDKESNTWYPIYFDPVFSDQAFFF</sequence>
<comment type="caution">
    <text evidence="1">The sequence shown here is derived from an EMBL/GenBank/DDBJ whole genome shotgun (WGS) entry which is preliminary data.</text>
</comment>
<name>A0AA36GWB2_CYLNA</name>
<dbReference type="Proteomes" id="UP001176961">
    <property type="component" value="Unassembled WGS sequence"/>
</dbReference>
<gene>
    <name evidence="1" type="ORF">CYNAS_LOCUS11534</name>
</gene>
<evidence type="ECO:0000313" key="2">
    <source>
        <dbReference type="Proteomes" id="UP001176961"/>
    </source>
</evidence>
<reference evidence="1" key="1">
    <citation type="submission" date="2023-07" db="EMBL/GenBank/DDBJ databases">
        <authorList>
            <consortium name="CYATHOMIX"/>
        </authorList>
    </citation>
    <scope>NUCLEOTIDE SEQUENCE</scope>
    <source>
        <strain evidence="1">N/A</strain>
    </source>
</reference>